<evidence type="ECO:0000313" key="3">
    <source>
        <dbReference type="Proteomes" id="UP000000707"/>
    </source>
</evidence>
<dbReference type="eggNOG" id="ENOG502RN81">
    <property type="taxonomic scope" value="Eukaryota"/>
</dbReference>
<accession>G3BBW5</accession>
<organism evidence="3">
    <name type="scientific">Candida tenuis (strain ATCC 10573 / BCRC 21748 / CBS 615 / JCM 9827 / NBRC 10315 / NRRL Y-1498 / VKM Y-70)</name>
    <name type="common">Yeast</name>
    <name type="synonym">Yamadazyma tenuis</name>
    <dbReference type="NCBI Taxonomy" id="590646"/>
    <lineage>
        <taxon>Eukaryota</taxon>
        <taxon>Fungi</taxon>
        <taxon>Dikarya</taxon>
        <taxon>Ascomycota</taxon>
        <taxon>Saccharomycotina</taxon>
        <taxon>Pichiomycetes</taxon>
        <taxon>Debaryomycetaceae</taxon>
        <taxon>Yamadazyma</taxon>
    </lineage>
</organism>
<feature type="region of interest" description="Disordered" evidence="1">
    <location>
        <begin position="1"/>
        <end position="84"/>
    </location>
</feature>
<dbReference type="HOGENOM" id="CLU_135147_0_0_1"/>
<keyword evidence="3" id="KW-1185">Reference proteome</keyword>
<reference evidence="2 3" key="1">
    <citation type="journal article" date="2011" name="Proc. Natl. Acad. Sci. U.S.A.">
        <title>Comparative genomics of xylose-fermenting fungi for enhanced biofuel production.</title>
        <authorList>
            <person name="Wohlbach D.J."/>
            <person name="Kuo A."/>
            <person name="Sato T.K."/>
            <person name="Potts K.M."/>
            <person name="Salamov A.A."/>
            <person name="LaButti K.M."/>
            <person name="Sun H."/>
            <person name="Clum A."/>
            <person name="Pangilinan J.L."/>
            <person name="Lindquist E.A."/>
            <person name="Lucas S."/>
            <person name="Lapidus A."/>
            <person name="Jin M."/>
            <person name="Gunawan C."/>
            <person name="Balan V."/>
            <person name="Dale B.E."/>
            <person name="Jeffries T.W."/>
            <person name="Zinkel R."/>
            <person name="Barry K.W."/>
            <person name="Grigoriev I.V."/>
            <person name="Gasch A.P."/>
        </authorList>
    </citation>
    <scope>NUCLEOTIDE SEQUENCE [LARGE SCALE GENOMIC DNA]</scope>
    <source>
        <strain evidence="3">ATCC 10573 / BCRC 21748 / CBS 615 / JCM 9827 / NBRC 10315 / NRRL Y-1498 / VKM Y-70</strain>
    </source>
</reference>
<dbReference type="OrthoDB" id="4090086at2759"/>
<dbReference type="AlphaFoldDB" id="G3BBW5"/>
<feature type="compositionally biased region" description="Polar residues" evidence="1">
    <location>
        <begin position="24"/>
        <end position="34"/>
    </location>
</feature>
<protein>
    <submittedName>
        <fullName evidence="2">Uncharacterized protein</fullName>
    </submittedName>
</protein>
<feature type="compositionally biased region" description="Polar residues" evidence="1">
    <location>
        <begin position="42"/>
        <end position="58"/>
    </location>
</feature>
<dbReference type="Proteomes" id="UP000000707">
    <property type="component" value="Unassembled WGS sequence"/>
</dbReference>
<sequence length="133" mass="14520">MSLEQIEKQSMVSQEQPFEDAQTDVRQTPTTSGSEFLEKNTSDAGSSITSQPKPSQEMQLAPDTASDFGPRSSYTLSQEGSGYERDQNECTEFCLDFSSCFGLFDACCPADSEGCMTTCAVFIGNLFFSCCQC</sequence>
<evidence type="ECO:0000256" key="1">
    <source>
        <dbReference type="SAM" id="MobiDB-lite"/>
    </source>
</evidence>
<name>G3BBW5_CANTC</name>
<evidence type="ECO:0000313" key="2">
    <source>
        <dbReference type="EMBL" id="EGV60097.1"/>
    </source>
</evidence>
<feature type="non-terminal residue" evidence="2">
    <location>
        <position position="133"/>
    </location>
</feature>
<proteinExistence type="predicted"/>
<gene>
    <name evidence="2" type="ORF">CANTEDRAFT_116117</name>
</gene>
<dbReference type="EMBL" id="GL996528">
    <property type="protein sequence ID" value="EGV60097.1"/>
    <property type="molecule type" value="Genomic_DNA"/>
</dbReference>